<accession>A0AAN8JZ61</accession>
<proteinExistence type="predicted"/>
<dbReference type="Proteomes" id="UP001347796">
    <property type="component" value="Unassembled WGS sequence"/>
</dbReference>
<dbReference type="AlphaFoldDB" id="A0AAN8JZ61"/>
<keyword evidence="2" id="KW-1185">Reference proteome</keyword>
<sequence>MDKSSSTATKYQRQVAECKHKPKNLAICEPQTSRCDLPDYESYCRTRTESSCERNGSDDQLVGASSLDKNNTLKRTNDDLLSLDAVPSVPESTCSSEKPSDSLQGYEIVQQVQKEASQSQNKINFKIKKYTDLGLMPRKLTYGYKDAVILCSDNDLPEVTKFKKSLETINCTAWKRETEDSTFT</sequence>
<organism evidence="1 2">
    <name type="scientific">Patella caerulea</name>
    <name type="common">Rayed Mediterranean limpet</name>
    <dbReference type="NCBI Taxonomy" id="87958"/>
    <lineage>
        <taxon>Eukaryota</taxon>
        <taxon>Metazoa</taxon>
        <taxon>Spiralia</taxon>
        <taxon>Lophotrochozoa</taxon>
        <taxon>Mollusca</taxon>
        <taxon>Gastropoda</taxon>
        <taxon>Patellogastropoda</taxon>
        <taxon>Patelloidea</taxon>
        <taxon>Patellidae</taxon>
        <taxon>Patella</taxon>
    </lineage>
</organism>
<comment type="caution">
    <text evidence="1">The sequence shown here is derived from an EMBL/GenBank/DDBJ whole genome shotgun (WGS) entry which is preliminary data.</text>
</comment>
<dbReference type="EMBL" id="JAZGQO010000003">
    <property type="protein sequence ID" value="KAK6188894.1"/>
    <property type="molecule type" value="Genomic_DNA"/>
</dbReference>
<gene>
    <name evidence="1" type="ORF">SNE40_004976</name>
</gene>
<evidence type="ECO:0000313" key="2">
    <source>
        <dbReference type="Proteomes" id="UP001347796"/>
    </source>
</evidence>
<name>A0AAN8JZ61_PATCE</name>
<protein>
    <submittedName>
        <fullName evidence="1">Uncharacterized protein</fullName>
    </submittedName>
</protein>
<reference evidence="1 2" key="1">
    <citation type="submission" date="2024-01" db="EMBL/GenBank/DDBJ databases">
        <title>The genome of the rayed Mediterranean limpet Patella caerulea (Linnaeus, 1758).</title>
        <authorList>
            <person name="Anh-Thu Weber A."/>
            <person name="Halstead-Nussloch G."/>
        </authorList>
    </citation>
    <scope>NUCLEOTIDE SEQUENCE [LARGE SCALE GENOMIC DNA]</scope>
    <source>
        <strain evidence="1">AATW-2023a</strain>
        <tissue evidence="1">Whole specimen</tissue>
    </source>
</reference>
<evidence type="ECO:0000313" key="1">
    <source>
        <dbReference type="EMBL" id="KAK6188894.1"/>
    </source>
</evidence>